<evidence type="ECO:0000313" key="1">
    <source>
        <dbReference type="EMBL" id="ANF50319.1"/>
    </source>
</evidence>
<name>A0A172XTG7_9FLAO</name>
<dbReference type="Proteomes" id="UP000077824">
    <property type="component" value="Chromosome"/>
</dbReference>
<sequence>MEKFLKALKERAAFFLAEMEQFEPFGVYISLKGEILDIKRPSEPRSIEESYDFLLKHFNKDLSSDEVMAYAIVLNGHVDGKDSIVVEIFVPRQDKYQAVFPYTIKGEIVIFGEDTNLKYHTN</sequence>
<dbReference type="RefSeq" id="WP_066753107.1">
    <property type="nucleotide sequence ID" value="NZ_CP015199.1"/>
</dbReference>
<dbReference type="KEGG" id="chh:A0O34_07230"/>
<gene>
    <name evidence="1" type="ORF">A0O34_07230</name>
</gene>
<proteinExistence type="predicted"/>
<organism evidence="1 2">
    <name type="scientific">Chryseobacterium glaciei</name>
    <dbReference type="NCBI Taxonomy" id="1685010"/>
    <lineage>
        <taxon>Bacteria</taxon>
        <taxon>Pseudomonadati</taxon>
        <taxon>Bacteroidota</taxon>
        <taxon>Flavobacteriia</taxon>
        <taxon>Flavobacteriales</taxon>
        <taxon>Weeksellaceae</taxon>
        <taxon>Chryseobacterium group</taxon>
        <taxon>Chryseobacterium</taxon>
    </lineage>
</organism>
<dbReference type="AlphaFoldDB" id="A0A172XTG7"/>
<dbReference type="STRING" id="1685010.A0O34_07230"/>
<reference evidence="1 2" key="1">
    <citation type="submission" date="2016-04" db="EMBL/GenBank/DDBJ databases">
        <title>Complete Genome Sequence of Chryseobacterium sp. IHBB 10212.</title>
        <authorList>
            <person name="Pal M."/>
            <person name="Swarnkar M.K."/>
            <person name="Kaushal K."/>
            <person name="Chhibber S."/>
            <person name="Singh A.K."/>
            <person name="Gulati A."/>
        </authorList>
    </citation>
    <scope>NUCLEOTIDE SEQUENCE [LARGE SCALE GENOMIC DNA]</scope>
    <source>
        <strain evidence="1 2">IHBB 10212</strain>
    </source>
</reference>
<accession>A0A172XTG7</accession>
<protein>
    <submittedName>
        <fullName evidence="1">Uncharacterized protein</fullName>
    </submittedName>
</protein>
<evidence type="ECO:0000313" key="2">
    <source>
        <dbReference type="Proteomes" id="UP000077824"/>
    </source>
</evidence>
<dbReference type="OrthoDB" id="1254345at2"/>
<keyword evidence="2" id="KW-1185">Reference proteome</keyword>
<dbReference type="EMBL" id="CP015199">
    <property type="protein sequence ID" value="ANF50319.1"/>
    <property type="molecule type" value="Genomic_DNA"/>
</dbReference>